<dbReference type="InterPro" id="IPR029209">
    <property type="entry name" value="DML1/Misato_tubulin"/>
</dbReference>
<dbReference type="Pfam" id="PF14881">
    <property type="entry name" value="Tubulin_3"/>
    <property type="match status" value="1"/>
</dbReference>
<feature type="region of interest" description="Disordered" evidence="4">
    <location>
        <begin position="366"/>
        <end position="388"/>
    </location>
</feature>
<dbReference type="GO" id="GO:0007005">
    <property type="term" value="P:mitochondrion organization"/>
    <property type="evidence" value="ECO:0007669"/>
    <property type="project" value="InterPro"/>
</dbReference>
<feature type="domain" description="Misato Segment II tubulin-like" evidence="5">
    <location>
        <begin position="3"/>
        <end position="32"/>
    </location>
</feature>
<dbReference type="GO" id="GO:0005739">
    <property type="term" value="C:mitochondrion"/>
    <property type="evidence" value="ECO:0007669"/>
    <property type="project" value="UniProtKB-SubCell"/>
</dbReference>
<dbReference type="OrthoDB" id="271881at2759"/>
<evidence type="ECO:0000256" key="1">
    <source>
        <dbReference type="ARBA" id="ARBA00004173"/>
    </source>
</evidence>
<protein>
    <submittedName>
        <fullName evidence="7">Uncharacterized protein</fullName>
    </submittedName>
</protein>
<dbReference type="EMBL" id="GL349457">
    <property type="protein sequence ID" value="KNC49707.1"/>
    <property type="molecule type" value="Genomic_DNA"/>
</dbReference>
<feature type="compositionally biased region" description="Acidic residues" evidence="4">
    <location>
        <begin position="371"/>
        <end position="382"/>
    </location>
</feature>
<dbReference type="InterPro" id="IPR049942">
    <property type="entry name" value="DML1/Misato"/>
</dbReference>
<evidence type="ECO:0000256" key="4">
    <source>
        <dbReference type="SAM" id="MobiDB-lite"/>
    </source>
</evidence>
<name>A0A0L0DBJ4_THETB</name>
<keyword evidence="8" id="KW-1185">Reference proteome</keyword>
<evidence type="ECO:0000256" key="3">
    <source>
        <dbReference type="ARBA" id="ARBA00023128"/>
    </source>
</evidence>
<evidence type="ECO:0000313" key="8">
    <source>
        <dbReference type="Proteomes" id="UP000054408"/>
    </source>
</evidence>
<dbReference type="SUPFAM" id="SSF52490">
    <property type="entry name" value="Tubulin nucleotide-binding domain-like"/>
    <property type="match status" value="1"/>
</dbReference>
<dbReference type="Pfam" id="PF10644">
    <property type="entry name" value="Misat_Tub_SegII"/>
    <property type="match status" value="1"/>
</dbReference>
<dbReference type="Gene3D" id="3.40.50.1440">
    <property type="entry name" value="Tubulin/FtsZ, GTPase domain"/>
    <property type="match status" value="1"/>
</dbReference>
<dbReference type="GeneID" id="25565258"/>
<dbReference type="InterPro" id="IPR036525">
    <property type="entry name" value="Tubulin/FtsZ_GTPase_sf"/>
</dbReference>
<evidence type="ECO:0000313" key="7">
    <source>
        <dbReference type="EMBL" id="KNC49707.1"/>
    </source>
</evidence>
<feature type="domain" description="DML1/Misato tubulin" evidence="6">
    <location>
        <begin position="88"/>
        <end position="229"/>
    </location>
</feature>
<organism evidence="7 8">
    <name type="scientific">Thecamonas trahens ATCC 50062</name>
    <dbReference type="NCBI Taxonomy" id="461836"/>
    <lineage>
        <taxon>Eukaryota</taxon>
        <taxon>Apusozoa</taxon>
        <taxon>Apusomonadida</taxon>
        <taxon>Apusomonadidae</taxon>
        <taxon>Thecamonas</taxon>
    </lineage>
</organism>
<comment type="similarity">
    <text evidence="2">Belongs to the misato family.</text>
</comment>
<dbReference type="Proteomes" id="UP000054408">
    <property type="component" value="Unassembled WGS sequence"/>
</dbReference>
<dbReference type="PANTHER" id="PTHR13391:SF0">
    <property type="entry name" value="PROTEIN MISATO HOMOLOG 1"/>
    <property type="match status" value="1"/>
</dbReference>
<dbReference type="RefSeq" id="XP_013757500.1">
    <property type="nucleotide sequence ID" value="XM_013902046.1"/>
</dbReference>
<keyword evidence="3" id="KW-0496">Mitochondrion</keyword>
<accession>A0A0L0DBJ4</accession>
<gene>
    <name evidence="7" type="ORF">AMSG_05972</name>
</gene>
<comment type="subcellular location">
    <subcellularLocation>
        <location evidence="1">Mitochondrion</location>
    </subcellularLocation>
</comment>
<dbReference type="InterPro" id="IPR019605">
    <property type="entry name" value="Misato_II_tubulin-like"/>
</dbReference>
<reference evidence="7 8" key="1">
    <citation type="submission" date="2010-05" db="EMBL/GenBank/DDBJ databases">
        <title>The Genome Sequence of Thecamonas trahens ATCC 50062.</title>
        <authorList>
            <consortium name="The Broad Institute Genome Sequencing Platform"/>
            <person name="Russ C."/>
            <person name="Cuomo C."/>
            <person name="Shea T."/>
            <person name="Young S.K."/>
            <person name="Zeng Q."/>
            <person name="Koehrsen M."/>
            <person name="Haas B."/>
            <person name="Borodovsky M."/>
            <person name="Guigo R."/>
            <person name="Alvarado L."/>
            <person name="Berlin A."/>
            <person name="Bochicchio J."/>
            <person name="Borenstein D."/>
            <person name="Chapman S."/>
            <person name="Chen Z."/>
            <person name="Freedman E."/>
            <person name="Gellesch M."/>
            <person name="Goldberg J."/>
            <person name="Griggs A."/>
            <person name="Gujja S."/>
            <person name="Heilman E."/>
            <person name="Heiman D."/>
            <person name="Hepburn T."/>
            <person name="Howarth C."/>
            <person name="Jen D."/>
            <person name="Larson L."/>
            <person name="Mehta T."/>
            <person name="Park D."/>
            <person name="Pearson M."/>
            <person name="Roberts A."/>
            <person name="Saif S."/>
            <person name="Shenoy N."/>
            <person name="Sisk P."/>
            <person name="Stolte C."/>
            <person name="Sykes S."/>
            <person name="Thomson T."/>
            <person name="Walk T."/>
            <person name="White J."/>
            <person name="Yandava C."/>
            <person name="Burger G."/>
            <person name="Gray M.W."/>
            <person name="Holland P.W.H."/>
            <person name="King N."/>
            <person name="Lang F.B.F."/>
            <person name="Roger A.J."/>
            <person name="Ruiz-Trillo I."/>
            <person name="Lander E."/>
            <person name="Nusbaum C."/>
        </authorList>
    </citation>
    <scope>NUCLEOTIDE SEQUENCE [LARGE SCALE GENOMIC DNA]</scope>
    <source>
        <strain evidence="7 8">ATCC 50062</strain>
    </source>
</reference>
<evidence type="ECO:0000256" key="2">
    <source>
        <dbReference type="ARBA" id="ARBA00008507"/>
    </source>
</evidence>
<feature type="region of interest" description="Disordered" evidence="4">
    <location>
        <begin position="40"/>
        <end position="62"/>
    </location>
</feature>
<dbReference type="AlphaFoldDB" id="A0A0L0DBJ4"/>
<sequence length="555" mass="58473">MPREILTVQVGHFANHVATHFWNAHHERIASHAAALAAEAASGGDHAMPSSSPSSSSSSLSSSSLAQHTGVYEPSVFGQGAPAANPEAYWSDAMSFEYAPRSLYEIPEVRVNALTWEAYSDGAVFLDSSPAEREAIEDSLFRLAESCDSLQGLQFLANTNSGYGGMAAGLVQLASDILPKAPILMVATVPETELPTHPLKRRRAVELRGINDALALTATIDSGVALSLPFDVSKWLVPERSAVVAGKALGTALDAISLLYAGRSSSIGEVAHSLALTRMLRVAQVSSSAPLPDAVYTAARAYSDARPGTPQAAELLPLARLYEVELAAGLSGAGPADNPLGLSWLARSSPSNLGDHIEQKLLRTATSRAAEDDDDPADEAEADAPGRSDAAVADLFADVYRSAMAEAGEAGEPSEPPSTADQLEALVGRNTASARAFVELSRAAAPYAEAMILRTSHPRQLSVVHRYLSDSYLGYSPTARKWASAAVTGASDFTHLSLAGDQAEHIRALRSFVVGINTADHVAFLDADYGADDWQHTFAVLNDVADAYGNVPTMQ</sequence>
<evidence type="ECO:0000259" key="6">
    <source>
        <dbReference type="Pfam" id="PF14881"/>
    </source>
</evidence>
<proteinExistence type="inferred from homology"/>
<evidence type="ECO:0000259" key="5">
    <source>
        <dbReference type="Pfam" id="PF10644"/>
    </source>
</evidence>
<dbReference type="PANTHER" id="PTHR13391">
    <property type="entry name" value="MITOCHONDRIAL DISTRIBUTION REGULATOR MISATO"/>
    <property type="match status" value="1"/>
</dbReference>